<feature type="region of interest" description="Disordered" evidence="7">
    <location>
        <begin position="55"/>
        <end position="96"/>
    </location>
</feature>
<comment type="subcellular location">
    <subcellularLocation>
        <location evidence="2">Nucleus</location>
    </subcellularLocation>
</comment>
<dbReference type="EMBL" id="MU854449">
    <property type="protein sequence ID" value="KAK4035283.1"/>
    <property type="molecule type" value="Genomic_DNA"/>
</dbReference>
<feature type="chain" id="PRO_5043024019" description="Histone chaperone domain-containing protein" evidence="8">
    <location>
        <begin position="21"/>
        <end position="359"/>
    </location>
</feature>
<protein>
    <recommendedName>
        <fullName evidence="9">Histone chaperone domain-containing protein</fullName>
    </recommendedName>
</protein>
<reference evidence="11" key="1">
    <citation type="journal article" date="2023" name="Mol. Phylogenet. Evol.">
        <title>Genome-scale phylogeny and comparative genomics of the fungal order Sordariales.</title>
        <authorList>
            <person name="Hensen N."/>
            <person name="Bonometti L."/>
            <person name="Westerberg I."/>
            <person name="Brannstrom I.O."/>
            <person name="Guillou S."/>
            <person name="Cros-Aarteil S."/>
            <person name="Calhoun S."/>
            <person name="Haridas S."/>
            <person name="Kuo A."/>
            <person name="Mondo S."/>
            <person name="Pangilinan J."/>
            <person name="Riley R."/>
            <person name="LaButti K."/>
            <person name="Andreopoulos B."/>
            <person name="Lipzen A."/>
            <person name="Chen C."/>
            <person name="Yan M."/>
            <person name="Daum C."/>
            <person name="Ng V."/>
            <person name="Clum A."/>
            <person name="Steindorff A."/>
            <person name="Ohm R.A."/>
            <person name="Martin F."/>
            <person name="Silar P."/>
            <person name="Natvig D.O."/>
            <person name="Lalanne C."/>
            <person name="Gautier V."/>
            <person name="Ament-Velasquez S.L."/>
            <person name="Kruys A."/>
            <person name="Hutchinson M.I."/>
            <person name="Powell A.J."/>
            <person name="Barry K."/>
            <person name="Miller A.N."/>
            <person name="Grigoriev I.V."/>
            <person name="Debuchy R."/>
            <person name="Gladieux P."/>
            <person name="Hiltunen Thoren M."/>
            <person name="Johannesson H."/>
        </authorList>
    </citation>
    <scope>NUCLEOTIDE SEQUENCE [LARGE SCALE GENOMIC DNA]</scope>
    <source>
        <strain evidence="11">CBS 284.82</strain>
    </source>
</reference>
<comment type="function">
    <text evidence="1">Forms a chaperone-bound H2A.Z-H2B complex that acts as a source for SWR1 complex-dependent H2A to H2A.Z histone replacement in chromatin.</text>
</comment>
<comment type="caution">
    <text evidence="10">The sequence shown here is derived from an EMBL/GenBank/DDBJ whole genome shotgun (WGS) entry which is preliminary data.</text>
</comment>
<dbReference type="PANTHER" id="PTHR39219">
    <property type="entry name" value="ER MEMBRANE PROTEIN COMPLEX SUBUNIT 10"/>
    <property type="match status" value="1"/>
</dbReference>
<feature type="domain" description="Histone chaperone" evidence="9">
    <location>
        <begin position="303"/>
        <end position="338"/>
    </location>
</feature>
<dbReference type="SMART" id="SM01082">
    <property type="entry name" value="CHZ"/>
    <property type="match status" value="1"/>
</dbReference>
<keyword evidence="8" id="KW-0732">Signal</keyword>
<evidence type="ECO:0000256" key="7">
    <source>
        <dbReference type="SAM" id="MobiDB-lite"/>
    </source>
</evidence>
<dbReference type="GO" id="GO:0005634">
    <property type="term" value="C:nucleus"/>
    <property type="evidence" value="ECO:0007669"/>
    <property type="project" value="UniProtKB-SubCell"/>
</dbReference>
<feature type="compositionally biased region" description="Acidic residues" evidence="7">
    <location>
        <begin position="337"/>
        <end position="359"/>
    </location>
</feature>
<organism evidence="10 11">
    <name type="scientific">Parachaetomium inaequale</name>
    <dbReference type="NCBI Taxonomy" id="2588326"/>
    <lineage>
        <taxon>Eukaryota</taxon>
        <taxon>Fungi</taxon>
        <taxon>Dikarya</taxon>
        <taxon>Ascomycota</taxon>
        <taxon>Pezizomycotina</taxon>
        <taxon>Sordariomycetes</taxon>
        <taxon>Sordariomycetidae</taxon>
        <taxon>Sordariales</taxon>
        <taxon>Chaetomiaceae</taxon>
        <taxon>Parachaetomium</taxon>
    </lineage>
</organism>
<evidence type="ECO:0000256" key="3">
    <source>
        <dbReference type="ARBA" id="ARBA00008057"/>
    </source>
</evidence>
<keyword evidence="11" id="KW-1185">Reference proteome</keyword>
<evidence type="ECO:0000256" key="2">
    <source>
        <dbReference type="ARBA" id="ARBA00004123"/>
    </source>
</evidence>
<feature type="region of interest" description="Disordered" evidence="7">
    <location>
        <begin position="223"/>
        <end position="359"/>
    </location>
</feature>
<comment type="similarity">
    <text evidence="3">Belongs to the CHZ1 family.</text>
</comment>
<evidence type="ECO:0000259" key="9">
    <source>
        <dbReference type="SMART" id="SM01082"/>
    </source>
</evidence>
<feature type="compositionally biased region" description="Acidic residues" evidence="7">
    <location>
        <begin position="277"/>
        <end position="314"/>
    </location>
</feature>
<comment type="subunit">
    <text evidence="6">Forms a heterotrimer with H2A.Z-H2B, stabilizing the association of the histone dimer. Also, with a lower affinity, forms a heterotrimer with H2A-H2B.</text>
</comment>
<proteinExistence type="inferred from homology"/>
<dbReference type="PANTHER" id="PTHR39219:SF1">
    <property type="entry name" value="ER MEMBRANE PROTEIN COMPLEX SUBUNIT 10"/>
    <property type="match status" value="1"/>
</dbReference>
<evidence type="ECO:0000256" key="4">
    <source>
        <dbReference type="ARBA" id="ARBA00023186"/>
    </source>
</evidence>
<evidence type="ECO:0000256" key="5">
    <source>
        <dbReference type="ARBA" id="ARBA00023242"/>
    </source>
</evidence>
<keyword evidence="4" id="KW-0143">Chaperone</keyword>
<name>A0AAN6PBG4_9PEZI</name>
<feature type="signal peptide" evidence="8">
    <location>
        <begin position="1"/>
        <end position="20"/>
    </location>
</feature>
<evidence type="ECO:0000256" key="1">
    <source>
        <dbReference type="ARBA" id="ARBA00002212"/>
    </source>
</evidence>
<feature type="compositionally biased region" description="Low complexity" evidence="7">
    <location>
        <begin position="229"/>
        <end position="245"/>
    </location>
</feature>
<dbReference type="AlphaFoldDB" id="A0AAN6PBG4"/>
<dbReference type="InterPro" id="IPR019098">
    <property type="entry name" value="Histone_chaperone_domain_CHZ"/>
</dbReference>
<evidence type="ECO:0000256" key="6">
    <source>
        <dbReference type="ARBA" id="ARBA00025877"/>
    </source>
</evidence>
<dbReference type="Pfam" id="PF09649">
    <property type="entry name" value="CHZ"/>
    <property type="match status" value="1"/>
</dbReference>
<evidence type="ECO:0000313" key="10">
    <source>
        <dbReference type="EMBL" id="KAK4035283.1"/>
    </source>
</evidence>
<evidence type="ECO:0000313" key="11">
    <source>
        <dbReference type="Proteomes" id="UP001303115"/>
    </source>
</evidence>
<keyword evidence="5" id="KW-0539">Nucleus</keyword>
<feature type="compositionally biased region" description="Acidic residues" evidence="7">
    <location>
        <begin position="82"/>
        <end position="91"/>
    </location>
</feature>
<gene>
    <name evidence="10" type="ORF">C8A01DRAFT_18030</name>
</gene>
<evidence type="ECO:0000256" key="8">
    <source>
        <dbReference type="SAM" id="SignalP"/>
    </source>
</evidence>
<accession>A0AAN6PBG4</accession>
<dbReference type="Proteomes" id="UP001303115">
    <property type="component" value="Unassembled WGS sequence"/>
</dbReference>
<sequence>MRLPTLLSTLLAGAATAALASDEATTRTAAIYIQHLASSSNSPSTPPALLAELAVPDKSPSSSDDDTSPAPAEVLSYSAPDLSDDDEDDETGSGPAANKLVRIGIYDPSTRTWASSTSVAATANFAKGYAPHFVLTLDGEGNVLGVACRGVAIDAGVTRDFGPQAVVVRTGVGSQPALGRPVVLSPEGRKVAEEVEKSFIQKYWWVLAIGVLVANGNGPANLRSPFHHQNNQTTQTTSTANMSAQNGSTDPMAATNPENGTPATDRKGKGKAPAAEEPVDDTSMAEDDDDDDDEEDPEEEPEAADDDNMEEIDLDNVIGRRTRGKVIDFAKAAAENPAEDDEDEEDDDDFVEEDKMDED</sequence>